<sequence length="71" mass="7814">MSLNCMTCKIEIDYLNPEQSDITGNTVDGGWLVDVILSCPCCGQKYNAFIPADDFDLLTEDSRDGCGDEDE</sequence>
<gene>
    <name evidence="1" type="ORF">BIY29_07490</name>
</gene>
<keyword evidence="2" id="KW-1185">Reference proteome</keyword>
<protein>
    <submittedName>
        <fullName evidence="1">Uncharacterized protein</fullName>
    </submittedName>
</protein>
<evidence type="ECO:0000313" key="2">
    <source>
        <dbReference type="Proteomes" id="UP000285648"/>
    </source>
</evidence>
<reference evidence="1 2" key="1">
    <citation type="submission" date="2016-09" db="EMBL/GenBank/DDBJ databases">
        <authorList>
            <person name="Doonan J."/>
            <person name="Pachebat J.A."/>
            <person name="Golyshin P.N."/>
            <person name="Denman S."/>
            <person name="Mcdonald J.E."/>
        </authorList>
    </citation>
    <scope>NUCLEOTIDE SEQUENCE [LARGE SCALE GENOMIC DNA]</scope>
    <source>
        <strain evidence="1 2">NCPPB 3934</strain>
    </source>
</reference>
<evidence type="ECO:0000313" key="1">
    <source>
        <dbReference type="EMBL" id="RLM25346.1"/>
    </source>
</evidence>
<name>A0A421DQ70_9GAMM</name>
<dbReference type="RefSeq" id="WP_121574563.1">
    <property type="nucleotide sequence ID" value="NZ_MJLZ01000012.1"/>
</dbReference>
<dbReference type="AlphaFoldDB" id="A0A421DQ70"/>
<comment type="caution">
    <text evidence="1">The sequence shown here is derived from an EMBL/GenBank/DDBJ whole genome shotgun (WGS) entry which is preliminary data.</text>
</comment>
<dbReference type="OrthoDB" id="6445822at2"/>
<dbReference type="Proteomes" id="UP000285648">
    <property type="component" value="Unassembled WGS sequence"/>
</dbReference>
<organism evidence="1 2">
    <name type="scientific">Brenneria alni</name>
    <dbReference type="NCBI Taxonomy" id="71656"/>
    <lineage>
        <taxon>Bacteria</taxon>
        <taxon>Pseudomonadati</taxon>
        <taxon>Pseudomonadota</taxon>
        <taxon>Gammaproteobacteria</taxon>
        <taxon>Enterobacterales</taxon>
        <taxon>Pectobacteriaceae</taxon>
        <taxon>Brenneria</taxon>
    </lineage>
</organism>
<proteinExistence type="predicted"/>
<dbReference type="EMBL" id="MJLZ01000012">
    <property type="protein sequence ID" value="RLM25346.1"/>
    <property type="molecule type" value="Genomic_DNA"/>
</dbReference>
<accession>A0A421DQ70</accession>